<sequence length="97" mass="10045">MILLILIYFACVMLVIISFSVVEGDDFFKEADELVDDDDDDDLGLNSSLIDAALEIGLGILEGLDSCSDVSSFTAAAGAGAGADLWILIGPGESGTL</sequence>
<protein>
    <recommendedName>
        <fullName evidence="4">Secreted protein</fullName>
    </recommendedName>
</protein>
<evidence type="ECO:0000313" key="2">
    <source>
        <dbReference type="EMBL" id="KAH3682005.1"/>
    </source>
</evidence>
<dbReference type="EMBL" id="JAEUBG010004074">
    <property type="protein sequence ID" value="KAH3682005.1"/>
    <property type="molecule type" value="Genomic_DNA"/>
</dbReference>
<keyword evidence="3" id="KW-1185">Reference proteome</keyword>
<reference evidence="2" key="2">
    <citation type="submission" date="2021-01" db="EMBL/GenBank/DDBJ databases">
        <authorList>
            <person name="Schikora-Tamarit M.A."/>
        </authorList>
    </citation>
    <scope>NUCLEOTIDE SEQUENCE</scope>
    <source>
        <strain evidence="2">CBS2887</strain>
    </source>
</reference>
<name>A0A9P8Q2J8_WICPI</name>
<evidence type="ECO:0000256" key="1">
    <source>
        <dbReference type="SAM" id="SignalP"/>
    </source>
</evidence>
<accession>A0A9P8Q2J8</accession>
<evidence type="ECO:0008006" key="4">
    <source>
        <dbReference type="Google" id="ProtNLM"/>
    </source>
</evidence>
<feature type="chain" id="PRO_5040333061" description="Secreted protein" evidence="1">
    <location>
        <begin position="25"/>
        <end position="97"/>
    </location>
</feature>
<organism evidence="2 3">
    <name type="scientific">Wickerhamomyces pijperi</name>
    <name type="common">Yeast</name>
    <name type="synonym">Pichia pijperi</name>
    <dbReference type="NCBI Taxonomy" id="599730"/>
    <lineage>
        <taxon>Eukaryota</taxon>
        <taxon>Fungi</taxon>
        <taxon>Dikarya</taxon>
        <taxon>Ascomycota</taxon>
        <taxon>Saccharomycotina</taxon>
        <taxon>Saccharomycetes</taxon>
        <taxon>Phaffomycetales</taxon>
        <taxon>Wickerhamomycetaceae</taxon>
        <taxon>Wickerhamomyces</taxon>
    </lineage>
</organism>
<gene>
    <name evidence="2" type="ORF">WICPIJ_007032</name>
</gene>
<reference evidence="2" key="1">
    <citation type="journal article" date="2021" name="Open Biol.">
        <title>Shared evolutionary footprints suggest mitochondrial oxidative damage underlies multiple complex I losses in fungi.</title>
        <authorList>
            <person name="Schikora-Tamarit M.A."/>
            <person name="Marcet-Houben M."/>
            <person name="Nosek J."/>
            <person name="Gabaldon T."/>
        </authorList>
    </citation>
    <scope>NUCLEOTIDE SEQUENCE</scope>
    <source>
        <strain evidence="2">CBS2887</strain>
    </source>
</reference>
<evidence type="ECO:0000313" key="3">
    <source>
        <dbReference type="Proteomes" id="UP000774326"/>
    </source>
</evidence>
<proteinExistence type="predicted"/>
<dbReference type="Proteomes" id="UP000774326">
    <property type="component" value="Unassembled WGS sequence"/>
</dbReference>
<keyword evidence="1" id="KW-0732">Signal</keyword>
<dbReference type="AlphaFoldDB" id="A0A9P8Q2J8"/>
<comment type="caution">
    <text evidence="2">The sequence shown here is derived from an EMBL/GenBank/DDBJ whole genome shotgun (WGS) entry which is preliminary data.</text>
</comment>
<feature type="signal peptide" evidence="1">
    <location>
        <begin position="1"/>
        <end position="24"/>
    </location>
</feature>